<evidence type="ECO:0000313" key="1">
    <source>
        <dbReference type="EMBL" id="BDI34426.1"/>
    </source>
</evidence>
<protein>
    <submittedName>
        <fullName evidence="1">Uncharacterized protein</fullName>
    </submittedName>
</protein>
<gene>
    <name evidence="1" type="ORF">CCAX7_64770</name>
</gene>
<sequence length="260" mass="28929">MYEGEFIHTQQNLDDRNSWLTVNAAEVEPFLTAPRDCTIFTYSRSEPSDRATTRYGGLPYWPKNRPWPICSGHGQHQAMSMPYVGQIDFRHTPEHDAIPGDVLVLHYCFKCSTWNSHERHTDPTCVLTWLSNIPDEDIIQADDLPAFSSSDVIGPFYGAPCITEDYEAPSESYGGNIAGESYTFLQFTLQGTKIGGYPPRIQDDSVAPAQKFLCAFGSIQPAGLGETGYHGDVCWGDMGSLIVYVSNNHPGVLSWSIQSY</sequence>
<dbReference type="OrthoDB" id="4332009at2"/>
<dbReference type="Gene3D" id="2.30.320.10">
    <property type="entry name" value="YwqG-like"/>
    <property type="match status" value="1"/>
</dbReference>
<reference evidence="1 2" key="1">
    <citation type="journal article" date="2019" name="Int. J. Syst. Evol. Microbiol.">
        <title>Capsulimonas corticalis gen. nov., sp. nov., an aerobic capsulated bacterium, of a novel bacterial order, Capsulimonadales ord. nov., of the class Armatimonadia of the phylum Armatimonadetes.</title>
        <authorList>
            <person name="Li J."/>
            <person name="Kudo C."/>
            <person name="Tonouchi A."/>
        </authorList>
    </citation>
    <scope>NUCLEOTIDE SEQUENCE [LARGE SCALE GENOMIC DNA]</scope>
    <source>
        <strain evidence="1 2">AX-7</strain>
    </source>
</reference>
<dbReference type="AlphaFoldDB" id="A0A402CQL4"/>
<dbReference type="InterPro" id="IPR015315">
    <property type="entry name" value="DUF1963"/>
</dbReference>
<proteinExistence type="predicted"/>
<dbReference type="EMBL" id="AP025739">
    <property type="protein sequence ID" value="BDI34426.1"/>
    <property type="molecule type" value="Genomic_DNA"/>
</dbReference>
<accession>A0A402CQL4</accession>
<evidence type="ECO:0000313" key="2">
    <source>
        <dbReference type="Proteomes" id="UP000287394"/>
    </source>
</evidence>
<dbReference type="SUPFAM" id="SSF103032">
    <property type="entry name" value="Hypothetical protein YwqG"/>
    <property type="match status" value="1"/>
</dbReference>
<dbReference type="RefSeq" id="WP_119319794.1">
    <property type="nucleotide sequence ID" value="NZ_AP025739.1"/>
</dbReference>
<keyword evidence="2" id="KW-1185">Reference proteome</keyword>
<dbReference type="Pfam" id="PF09234">
    <property type="entry name" value="DUF1963"/>
    <property type="match status" value="1"/>
</dbReference>
<dbReference type="KEGG" id="ccot:CCAX7_64770"/>
<dbReference type="InterPro" id="IPR035948">
    <property type="entry name" value="YwqG-like_sf"/>
</dbReference>
<organism evidence="1 2">
    <name type="scientific">Capsulimonas corticalis</name>
    <dbReference type="NCBI Taxonomy" id="2219043"/>
    <lineage>
        <taxon>Bacteria</taxon>
        <taxon>Bacillati</taxon>
        <taxon>Armatimonadota</taxon>
        <taxon>Armatimonadia</taxon>
        <taxon>Capsulimonadales</taxon>
        <taxon>Capsulimonadaceae</taxon>
        <taxon>Capsulimonas</taxon>
    </lineage>
</organism>
<dbReference type="Proteomes" id="UP000287394">
    <property type="component" value="Chromosome"/>
</dbReference>
<name>A0A402CQL4_9BACT</name>